<dbReference type="EMBL" id="JACSQL010000011">
    <property type="protein sequence ID" value="MBD7970339.1"/>
    <property type="molecule type" value="Genomic_DNA"/>
</dbReference>
<reference evidence="1 2" key="1">
    <citation type="submission" date="2020-08" db="EMBL/GenBank/DDBJ databases">
        <title>A Genomic Blueprint of the Chicken Gut Microbiome.</title>
        <authorList>
            <person name="Gilroy R."/>
            <person name="Ravi A."/>
            <person name="Getino M."/>
            <person name="Pursley I."/>
            <person name="Horton D.L."/>
            <person name="Alikhan N.-F."/>
            <person name="Baker D."/>
            <person name="Gharbi K."/>
            <person name="Hall N."/>
            <person name="Watson M."/>
            <person name="Adriaenssens E.M."/>
            <person name="Foster-Nyarko E."/>
            <person name="Jarju S."/>
            <person name="Secka A."/>
            <person name="Antonio M."/>
            <person name="Oren A."/>
            <person name="Chaudhuri R."/>
            <person name="La Ragione R.M."/>
            <person name="Hildebrand F."/>
            <person name="Pallen M.J."/>
        </authorList>
    </citation>
    <scope>NUCLEOTIDE SEQUENCE [LARGE SCALE GENOMIC DNA]</scope>
    <source>
        <strain evidence="1 2">Sa2BVA9</strain>
    </source>
</reference>
<gene>
    <name evidence="1" type="ORF">H9647_19925</name>
</gene>
<organism evidence="1 2">
    <name type="scientific">Paenibacillus gallinarum</name>
    <dbReference type="NCBI Taxonomy" id="2762232"/>
    <lineage>
        <taxon>Bacteria</taxon>
        <taxon>Bacillati</taxon>
        <taxon>Bacillota</taxon>
        <taxon>Bacilli</taxon>
        <taxon>Bacillales</taxon>
        <taxon>Paenibacillaceae</taxon>
        <taxon>Paenibacillus</taxon>
    </lineage>
</organism>
<proteinExistence type="predicted"/>
<comment type="caution">
    <text evidence="1">The sequence shown here is derived from an EMBL/GenBank/DDBJ whole genome shotgun (WGS) entry which is preliminary data.</text>
</comment>
<protein>
    <submittedName>
        <fullName evidence="1">Uncharacterized protein</fullName>
    </submittedName>
</protein>
<sequence>MNEVWLICKKDGKASAHKLAEQDVEGYVNALRDKGFEEFEISKPEYGINNQGRFEVDSNHVVAEFGTYAAHQPGYEKFKQLGVLDDYVYQSLVHMGNASHQLSWALTVLEHTDVSNELQEEIRQVVTAIPKLQEKLRT</sequence>
<keyword evidence="2" id="KW-1185">Reference proteome</keyword>
<evidence type="ECO:0000313" key="2">
    <source>
        <dbReference type="Proteomes" id="UP000608071"/>
    </source>
</evidence>
<dbReference type="RefSeq" id="WP_191803473.1">
    <property type="nucleotide sequence ID" value="NZ_JACSQL010000011.1"/>
</dbReference>
<dbReference type="Proteomes" id="UP000608071">
    <property type="component" value="Unassembled WGS sequence"/>
</dbReference>
<evidence type="ECO:0000313" key="1">
    <source>
        <dbReference type="EMBL" id="MBD7970339.1"/>
    </source>
</evidence>
<accession>A0ABR8T428</accession>
<name>A0ABR8T428_9BACL</name>